<evidence type="ECO:0000313" key="3">
    <source>
        <dbReference type="Proteomes" id="UP000682877"/>
    </source>
</evidence>
<sequence length="87" mass="10123">MGRPVMPRRQNLRSIVATMPRLWGQAGLVHGRIVEGRRVQFVFPSEESMEMVLRRGPWAFAERMMVIQRWTPLMDLSMLIVRNSPSS</sequence>
<feature type="domain" description="DUF4283" evidence="1">
    <location>
        <begin position="3"/>
        <end position="75"/>
    </location>
</feature>
<organism evidence="2 3">
    <name type="scientific">Arabidopsis arenosa</name>
    <name type="common">Sand rock-cress</name>
    <name type="synonym">Cardaminopsis arenosa</name>
    <dbReference type="NCBI Taxonomy" id="38785"/>
    <lineage>
        <taxon>Eukaryota</taxon>
        <taxon>Viridiplantae</taxon>
        <taxon>Streptophyta</taxon>
        <taxon>Embryophyta</taxon>
        <taxon>Tracheophyta</taxon>
        <taxon>Spermatophyta</taxon>
        <taxon>Magnoliopsida</taxon>
        <taxon>eudicotyledons</taxon>
        <taxon>Gunneridae</taxon>
        <taxon>Pentapetalae</taxon>
        <taxon>rosids</taxon>
        <taxon>malvids</taxon>
        <taxon>Brassicales</taxon>
        <taxon>Brassicaceae</taxon>
        <taxon>Camelineae</taxon>
        <taxon>Arabidopsis</taxon>
    </lineage>
</organism>
<dbReference type="InterPro" id="IPR025558">
    <property type="entry name" value="DUF4283"/>
</dbReference>
<keyword evidence="3" id="KW-1185">Reference proteome</keyword>
<proteinExistence type="predicted"/>
<dbReference type="EMBL" id="LR999458">
    <property type="protein sequence ID" value="CAE6223085.1"/>
    <property type="molecule type" value="Genomic_DNA"/>
</dbReference>
<evidence type="ECO:0000259" key="1">
    <source>
        <dbReference type="Pfam" id="PF14111"/>
    </source>
</evidence>
<reference evidence="2" key="1">
    <citation type="submission" date="2021-01" db="EMBL/GenBank/DDBJ databases">
        <authorList>
            <person name="Bezrukov I."/>
        </authorList>
    </citation>
    <scope>NUCLEOTIDE SEQUENCE</scope>
</reference>
<evidence type="ECO:0000313" key="2">
    <source>
        <dbReference type="EMBL" id="CAE6223085.1"/>
    </source>
</evidence>
<dbReference type="Pfam" id="PF14111">
    <property type="entry name" value="DUF4283"/>
    <property type="match status" value="1"/>
</dbReference>
<protein>
    <recommendedName>
        <fullName evidence="1">DUF4283 domain-containing protein</fullName>
    </recommendedName>
</protein>
<name>A0A8S2B2E1_ARAAE</name>
<dbReference type="Proteomes" id="UP000682877">
    <property type="component" value="Chromosome 8"/>
</dbReference>
<gene>
    <name evidence="2" type="ORF">AARE701A_LOCUS20695</name>
</gene>
<accession>A0A8S2B2E1</accession>
<dbReference type="AlphaFoldDB" id="A0A8S2B2E1"/>